<dbReference type="OrthoDB" id="10360587at2759"/>
<reference evidence="2" key="1">
    <citation type="submission" date="2019-05" db="EMBL/GenBank/DDBJ databases">
        <title>Annotation for the trematode Fasciolopsis buski.</title>
        <authorList>
            <person name="Choi Y.-J."/>
        </authorList>
    </citation>
    <scope>NUCLEOTIDE SEQUENCE</scope>
    <source>
        <strain evidence="2">HT</strain>
        <tissue evidence="2">Whole worm</tissue>
    </source>
</reference>
<keyword evidence="3" id="KW-1185">Reference proteome</keyword>
<accession>A0A8E0S093</accession>
<proteinExistence type="predicted"/>
<gene>
    <name evidence="2" type="ORF">FBUS_02471</name>
</gene>
<feature type="non-terminal residue" evidence="2">
    <location>
        <position position="104"/>
    </location>
</feature>
<organism evidence="2 3">
    <name type="scientific">Fasciolopsis buskii</name>
    <dbReference type="NCBI Taxonomy" id="27845"/>
    <lineage>
        <taxon>Eukaryota</taxon>
        <taxon>Metazoa</taxon>
        <taxon>Spiralia</taxon>
        <taxon>Lophotrochozoa</taxon>
        <taxon>Platyhelminthes</taxon>
        <taxon>Trematoda</taxon>
        <taxon>Digenea</taxon>
        <taxon>Plagiorchiida</taxon>
        <taxon>Echinostomata</taxon>
        <taxon>Echinostomatoidea</taxon>
        <taxon>Fasciolidae</taxon>
        <taxon>Fasciolopsis</taxon>
    </lineage>
</organism>
<dbReference type="AlphaFoldDB" id="A0A8E0S093"/>
<sequence>REDSRGDCSLHSDLVIKLFSATRLSVLLISSKTHQSAGFLDHTAPDPIKPRPVQPRRDAPLPERCSMIPAAQENSSVCTDDAFPGHRAFAGSIIVAVVLSIRWN</sequence>
<evidence type="ECO:0000313" key="2">
    <source>
        <dbReference type="EMBL" id="KAA0198127.1"/>
    </source>
</evidence>
<protein>
    <submittedName>
        <fullName evidence="2">Uncharacterized protein</fullName>
    </submittedName>
</protein>
<dbReference type="EMBL" id="LUCM01001928">
    <property type="protein sequence ID" value="KAA0198127.1"/>
    <property type="molecule type" value="Genomic_DNA"/>
</dbReference>
<evidence type="ECO:0000313" key="3">
    <source>
        <dbReference type="Proteomes" id="UP000728185"/>
    </source>
</evidence>
<comment type="caution">
    <text evidence="2">The sequence shown here is derived from an EMBL/GenBank/DDBJ whole genome shotgun (WGS) entry which is preliminary data.</text>
</comment>
<feature type="region of interest" description="Disordered" evidence="1">
    <location>
        <begin position="39"/>
        <end position="61"/>
    </location>
</feature>
<evidence type="ECO:0000256" key="1">
    <source>
        <dbReference type="SAM" id="MobiDB-lite"/>
    </source>
</evidence>
<name>A0A8E0S093_9TREM</name>
<dbReference type="Proteomes" id="UP000728185">
    <property type="component" value="Unassembled WGS sequence"/>
</dbReference>